<dbReference type="InterPro" id="IPR013783">
    <property type="entry name" value="Ig-like_fold"/>
</dbReference>
<dbReference type="Gene3D" id="2.60.40.10">
    <property type="entry name" value="Immunoglobulins"/>
    <property type="match status" value="1"/>
</dbReference>
<comment type="caution">
    <text evidence="4">The sequence shown here is derived from an EMBL/GenBank/DDBJ whole genome shotgun (WGS) entry which is preliminary data.</text>
</comment>
<feature type="compositionally biased region" description="Basic and acidic residues" evidence="1">
    <location>
        <begin position="721"/>
        <end position="733"/>
    </location>
</feature>
<feature type="compositionally biased region" description="Polar residues" evidence="1">
    <location>
        <begin position="415"/>
        <end position="426"/>
    </location>
</feature>
<feature type="transmembrane region" description="Helical" evidence="2">
    <location>
        <begin position="846"/>
        <end position="868"/>
    </location>
</feature>
<feature type="region of interest" description="Disordered" evidence="1">
    <location>
        <begin position="331"/>
        <end position="382"/>
    </location>
</feature>
<dbReference type="AlphaFoldDB" id="A0A9P6F208"/>
<dbReference type="SUPFAM" id="SSF81296">
    <property type="entry name" value="E set domains"/>
    <property type="match status" value="1"/>
</dbReference>
<feature type="compositionally biased region" description="Basic and acidic residues" evidence="1">
    <location>
        <begin position="622"/>
        <end position="642"/>
    </location>
</feature>
<accession>A0A9P6F208</accession>
<dbReference type="Pfam" id="PF16561">
    <property type="entry name" value="AMPK1_CBM"/>
    <property type="match status" value="1"/>
</dbReference>
<protein>
    <recommendedName>
        <fullName evidence="3">AMP-activated protein kinase glycogen-binding domain-containing protein</fullName>
    </recommendedName>
</protein>
<feature type="domain" description="AMP-activated protein kinase glycogen-binding" evidence="3">
    <location>
        <begin position="156"/>
        <end position="193"/>
    </location>
</feature>
<feature type="region of interest" description="Disordered" evidence="1">
    <location>
        <begin position="401"/>
        <end position="426"/>
    </location>
</feature>
<reference evidence="4" key="1">
    <citation type="journal article" date="2020" name="Fungal Divers.">
        <title>Resolving the Mortierellaceae phylogeny through synthesis of multi-gene phylogenetics and phylogenomics.</title>
        <authorList>
            <person name="Vandepol N."/>
            <person name="Liber J."/>
            <person name="Desiro A."/>
            <person name="Na H."/>
            <person name="Kennedy M."/>
            <person name="Barry K."/>
            <person name="Grigoriev I.V."/>
            <person name="Miller A.N."/>
            <person name="O'Donnell K."/>
            <person name="Stajich J.E."/>
            <person name="Bonito G."/>
        </authorList>
    </citation>
    <scope>NUCLEOTIDE SEQUENCE</scope>
    <source>
        <strain evidence="4">NRRL 2591</strain>
    </source>
</reference>
<keyword evidence="2" id="KW-0472">Membrane</keyword>
<evidence type="ECO:0000256" key="1">
    <source>
        <dbReference type="SAM" id="MobiDB-lite"/>
    </source>
</evidence>
<evidence type="ECO:0000313" key="4">
    <source>
        <dbReference type="EMBL" id="KAF9540540.1"/>
    </source>
</evidence>
<feature type="region of interest" description="Disordered" evidence="1">
    <location>
        <begin position="78"/>
        <end position="147"/>
    </location>
</feature>
<evidence type="ECO:0000259" key="3">
    <source>
        <dbReference type="Pfam" id="PF16561"/>
    </source>
</evidence>
<feature type="region of interest" description="Disordered" evidence="1">
    <location>
        <begin position="622"/>
        <end position="653"/>
    </location>
</feature>
<feature type="compositionally biased region" description="Low complexity" evidence="1">
    <location>
        <begin position="88"/>
        <end position="103"/>
    </location>
</feature>
<gene>
    <name evidence="4" type="ORF">EC957_004019</name>
</gene>
<feature type="compositionally biased region" description="Low complexity" evidence="1">
    <location>
        <begin position="788"/>
        <end position="824"/>
    </location>
</feature>
<evidence type="ECO:0000313" key="5">
    <source>
        <dbReference type="Proteomes" id="UP000723463"/>
    </source>
</evidence>
<feature type="region of interest" description="Disordered" evidence="1">
    <location>
        <begin position="788"/>
        <end position="840"/>
    </location>
</feature>
<feature type="compositionally biased region" description="Basic and acidic residues" evidence="1">
    <location>
        <begin position="825"/>
        <end position="839"/>
    </location>
</feature>
<dbReference type="InterPro" id="IPR014756">
    <property type="entry name" value="Ig_E-set"/>
</dbReference>
<dbReference type="CDD" id="cd02859">
    <property type="entry name" value="E_set_AMPKbeta_like_N"/>
    <property type="match status" value="1"/>
</dbReference>
<feature type="region of interest" description="Disordered" evidence="1">
    <location>
        <begin position="198"/>
        <end position="245"/>
    </location>
</feature>
<feature type="compositionally biased region" description="Low complexity" evidence="1">
    <location>
        <begin position="236"/>
        <end position="245"/>
    </location>
</feature>
<feature type="compositionally biased region" description="Low complexity" evidence="1">
    <location>
        <begin position="744"/>
        <end position="767"/>
    </location>
</feature>
<name>A0A9P6F208_9FUNG</name>
<keyword evidence="5" id="KW-1185">Reference proteome</keyword>
<proteinExistence type="predicted"/>
<evidence type="ECO:0000256" key="2">
    <source>
        <dbReference type="SAM" id="Phobius"/>
    </source>
</evidence>
<dbReference type="EMBL" id="JAAAXW010000197">
    <property type="protein sequence ID" value="KAF9540540.1"/>
    <property type="molecule type" value="Genomic_DNA"/>
</dbReference>
<keyword evidence="2" id="KW-1133">Transmembrane helix</keyword>
<keyword evidence="2" id="KW-0812">Transmembrane</keyword>
<feature type="region of interest" description="Disordered" evidence="1">
    <location>
        <begin position="716"/>
        <end position="771"/>
    </location>
</feature>
<feature type="compositionally biased region" description="Polar residues" evidence="1">
    <location>
        <begin position="212"/>
        <end position="226"/>
    </location>
</feature>
<organism evidence="4 5">
    <name type="scientific">Mortierella hygrophila</name>
    <dbReference type="NCBI Taxonomy" id="979708"/>
    <lineage>
        <taxon>Eukaryota</taxon>
        <taxon>Fungi</taxon>
        <taxon>Fungi incertae sedis</taxon>
        <taxon>Mucoromycota</taxon>
        <taxon>Mortierellomycotina</taxon>
        <taxon>Mortierellomycetes</taxon>
        <taxon>Mortierellales</taxon>
        <taxon>Mortierellaceae</taxon>
        <taxon>Mortierella</taxon>
    </lineage>
</organism>
<sequence length="873" mass="93415">MVPTHDIHIKWPHPVPSGNAFIAGTWSVPGHGPWEKLPMTRIDGTDSFEIHLDVQEIEDISDYFDEEGYLHHELLDHHHPHDQSHQGSPSLAPTPTTSSTTTHLSRRKRLSRFLGRARSSSSASATSTTSTNNKDLHIDLPYHHQSKDGTYLPLAREYRYQYKFVIDDEWKCDQDQTQVQDSHGHWNHELAVELVEQPTAGSGGGRSRSSSLQSQHGPQVSEQASINKPLPAPHPTIITTSTSDSATTTTITTSIIVSPAEEDEKDFAREVTENVDVRSAPVPASSTTVTAAAPAPADVAAAIPTLTSTRMGNNVKSRDTYEAVLIFDETDDLSDGEGGRSKRQQVVESDDEDEELEDNNINNNIPIVSTIDNNSNNNENATEEKEIVLLGEGEDVVKAEVTPQQDDHASLSPADPQQDNYPSEETSPVVINLSAANTADDATANPLSPSIEAAEVSSDKVIEIEVAQQAVEERKEVEQDASAAAIEDVFMNSSSVAEPLPQLDEPSIIIPTESSSSTVEEENESPTTAAIEEVAALAPIVEAKVVEPLVVETEKAAVAERALEVEETPAAAPIVSSPAPTSVTIPASPNFSFESVAALSHLLSPDVEPETFVLQAAVNLDEEHTGKDNDGVNKVDELEPDVKPPASGPPVSVPTKAVLEVVTDASAIAVATAAAAAASATSTANDYPQVPSPPLTPSNLSSSKRDLLTGQIISVESTETESEKQQQNEDPFERSVYMTPRAETTIAKHTTVEETTTVEEPSTVAAAVEDENATVDILEDKDLPASLLSNSSSSSSLSTLNGGQSSSRRSSNSSTSTKASSSSSPHREMVEHDKSKKSGPEQYPSLFWSICKTTAVVSTAVVILGLGLGRRRD</sequence>
<dbReference type="InterPro" id="IPR032640">
    <property type="entry name" value="AMPK1_CBM"/>
</dbReference>
<feature type="compositionally biased region" description="Acidic residues" evidence="1">
    <location>
        <begin position="348"/>
        <end position="358"/>
    </location>
</feature>
<feature type="compositionally biased region" description="Basic and acidic residues" evidence="1">
    <location>
        <begin position="134"/>
        <end position="147"/>
    </location>
</feature>
<feature type="region of interest" description="Disordered" evidence="1">
    <location>
        <begin position="682"/>
        <end position="704"/>
    </location>
</feature>
<feature type="compositionally biased region" description="Low complexity" evidence="1">
    <location>
        <begin position="119"/>
        <end position="131"/>
    </location>
</feature>
<dbReference type="Proteomes" id="UP000723463">
    <property type="component" value="Unassembled WGS sequence"/>
</dbReference>